<dbReference type="Gene3D" id="1.25.40.20">
    <property type="entry name" value="Ankyrin repeat-containing domain"/>
    <property type="match status" value="1"/>
</dbReference>
<feature type="region of interest" description="Disordered" evidence="4">
    <location>
        <begin position="376"/>
        <end position="400"/>
    </location>
</feature>
<feature type="region of interest" description="Disordered" evidence="4">
    <location>
        <begin position="531"/>
        <end position="574"/>
    </location>
</feature>
<sequence length="649" mass="63739">MAREEREAQQAASQPHATTHAAPAEPGAWTPRHAAIAAVAGTTRFARQVSAPGITTGHFGTVNPRQPDAFGATTSSAVAGMGAASQSGQPSGTSADGESPVAAPVQQRRRRHSSWAQNGSALALPLVGASGGQEALSPDDLYRQFLAIREAVLLRAGGASTTAVAEAEEVAEHAACAPSACSPHPPHPHQPHQHRLGQVAFPAASDTGSAGGGQSGSALTSPTFLAGGAAALWDGVPPSPAAAPTSPQPGGNGGGMVDLQQYFRSPEECSVGGGAGVRPLSPFQGAVGYASGCLDPYANALYGRACGGGGGVAAAPAEAVEGAGVVLQEGSVEMGAGMFEVVGSIPATESLFSLQPSGEQQRLSLLAAWQQQLGGQGAGGKAGEGAGCGEVQGDGSRRESGAARMLVWQGRGADVNATDSGGGQQTQQAPQHASLQLAQQQPQQHLLPGVLGAAPSAGRTALHTAAEAGSFGVAQLLLHSGAFVGVRDGAGRTAFDLARRRGHEAVAGLLKEAAEQRRELVRSCAAESKAESKAAGAGGGAPQAQGPAEKGGAQPSPCGEGRPPGSIAALGGGSGALDQPEAVAAAAGPAGRDAQPTAATAVAVVAGGEQADGPDASQPQVGKGEAARGKAKAGKARRGGLLACFGCAA</sequence>
<evidence type="ECO:0000256" key="3">
    <source>
        <dbReference type="PROSITE-ProRule" id="PRU00023"/>
    </source>
</evidence>
<comment type="caution">
    <text evidence="5">The sequence shown here is derived from an EMBL/GenBank/DDBJ whole genome shotgun (WGS) entry which is preliminary data.</text>
</comment>
<evidence type="ECO:0000256" key="1">
    <source>
        <dbReference type="ARBA" id="ARBA00022737"/>
    </source>
</evidence>
<name>A0A2J8AFT3_9CHLO</name>
<dbReference type="InterPro" id="IPR002110">
    <property type="entry name" value="Ankyrin_rpt"/>
</dbReference>
<dbReference type="PROSITE" id="PS50297">
    <property type="entry name" value="ANK_REP_REGION"/>
    <property type="match status" value="1"/>
</dbReference>
<keyword evidence="1" id="KW-0677">Repeat</keyword>
<dbReference type="Proteomes" id="UP000236333">
    <property type="component" value="Unassembled WGS sequence"/>
</dbReference>
<dbReference type="InterPro" id="IPR050776">
    <property type="entry name" value="Ank_Repeat/CDKN_Inhibitor"/>
</dbReference>
<accession>A0A2J8AFT3</accession>
<organism evidence="5 6">
    <name type="scientific">Tetrabaena socialis</name>
    <dbReference type="NCBI Taxonomy" id="47790"/>
    <lineage>
        <taxon>Eukaryota</taxon>
        <taxon>Viridiplantae</taxon>
        <taxon>Chlorophyta</taxon>
        <taxon>core chlorophytes</taxon>
        <taxon>Chlorophyceae</taxon>
        <taxon>CS clade</taxon>
        <taxon>Chlamydomonadales</taxon>
        <taxon>Tetrabaenaceae</taxon>
        <taxon>Tetrabaena</taxon>
    </lineage>
</organism>
<dbReference type="PROSITE" id="PS50088">
    <property type="entry name" value="ANK_REPEAT"/>
    <property type="match status" value="1"/>
</dbReference>
<proteinExistence type="predicted"/>
<evidence type="ECO:0000256" key="4">
    <source>
        <dbReference type="SAM" id="MobiDB-lite"/>
    </source>
</evidence>
<feature type="compositionally biased region" description="Gly residues" evidence="4">
    <location>
        <begin position="376"/>
        <end position="392"/>
    </location>
</feature>
<feature type="region of interest" description="Disordered" evidence="4">
    <location>
        <begin position="53"/>
        <end position="116"/>
    </location>
</feature>
<keyword evidence="2 3" id="KW-0040">ANK repeat</keyword>
<feature type="compositionally biased region" description="Polar residues" evidence="4">
    <location>
        <begin position="84"/>
        <end position="96"/>
    </location>
</feature>
<dbReference type="AlphaFoldDB" id="A0A2J8AFT3"/>
<dbReference type="EMBL" id="PGGS01000031">
    <property type="protein sequence ID" value="PNH11352.1"/>
    <property type="molecule type" value="Genomic_DNA"/>
</dbReference>
<protein>
    <submittedName>
        <fullName evidence="5">Uncharacterized protein</fullName>
    </submittedName>
</protein>
<dbReference type="SUPFAM" id="SSF48403">
    <property type="entry name" value="Ankyrin repeat"/>
    <property type="match status" value="1"/>
</dbReference>
<feature type="compositionally biased region" description="Low complexity" evidence="4">
    <location>
        <begin position="582"/>
        <end position="599"/>
    </location>
</feature>
<feature type="region of interest" description="Disordered" evidence="4">
    <location>
        <begin position="605"/>
        <end position="633"/>
    </location>
</feature>
<evidence type="ECO:0000256" key="2">
    <source>
        <dbReference type="ARBA" id="ARBA00023043"/>
    </source>
</evidence>
<feature type="compositionally biased region" description="Low complexity" evidence="4">
    <location>
        <begin position="9"/>
        <end position="24"/>
    </location>
</feature>
<feature type="region of interest" description="Disordered" evidence="4">
    <location>
        <begin position="1"/>
        <end position="32"/>
    </location>
</feature>
<dbReference type="OrthoDB" id="426293at2759"/>
<reference evidence="5 6" key="1">
    <citation type="journal article" date="2017" name="Mol. Biol. Evol.">
        <title>The 4-celled Tetrabaena socialis nuclear genome reveals the essential components for genetic control of cell number at the origin of multicellularity in the volvocine lineage.</title>
        <authorList>
            <person name="Featherston J."/>
            <person name="Arakaki Y."/>
            <person name="Hanschen E.R."/>
            <person name="Ferris P.J."/>
            <person name="Michod R.E."/>
            <person name="Olson B.J.S.C."/>
            <person name="Nozaki H."/>
            <person name="Durand P.M."/>
        </authorList>
    </citation>
    <scope>NUCLEOTIDE SEQUENCE [LARGE SCALE GENOMIC DNA]</scope>
    <source>
        <strain evidence="5 6">NIES-571</strain>
    </source>
</reference>
<feature type="repeat" description="ANK" evidence="3">
    <location>
        <begin position="457"/>
        <end position="489"/>
    </location>
</feature>
<feature type="region of interest" description="Disordered" evidence="4">
    <location>
        <begin position="580"/>
        <end position="599"/>
    </location>
</feature>
<evidence type="ECO:0000313" key="6">
    <source>
        <dbReference type="Proteomes" id="UP000236333"/>
    </source>
</evidence>
<feature type="region of interest" description="Disordered" evidence="4">
    <location>
        <begin position="235"/>
        <end position="258"/>
    </location>
</feature>
<dbReference type="InterPro" id="IPR036770">
    <property type="entry name" value="Ankyrin_rpt-contain_sf"/>
</dbReference>
<feature type="compositionally biased region" description="Low complexity" evidence="4">
    <location>
        <begin position="542"/>
        <end position="555"/>
    </location>
</feature>
<keyword evidence="6" id="KW-1185">Reference proteome</keyword>
<dbReference type="Pfam" id="PF13637">
    <property type="entry name" value="Ank_4"/>
    <property type="match status" value="1"/>
</dbReference>
<evidence type="ECO:0000313" key="5">
    <source>
        <dbReference type="EMBL" id="PNH11352.1"/>
    </source>
</evidence>
<gene>
    <name evidence="5" type="ORF">TSOC_001767</name>
</gene>
<dbReference type="PANTHER" id="PTHR24201">
    <property type="entry name" value="ANK_REP_REGION DOMAIN-CONTAINING PROTEIN"/>
    <property type="match status" value="1"/>
</dbReference>